<dbReference type="AlphaFoldDB" id="A0A0U2XEJ7"/>
<dbReference type="RefSeq" id="WP_208926971.1">
    <property type="nucleotide sequence ID" value="NZ_CP013655.1"/>
</dbReference>
<dbReference type="PANTHER" id="PTHR36503:SF3">
    <property type="entry name" value="BLR0126 PROTEIN"/>
    <property type="match status" value="1"/>
</dbReference>
<dbReference type="Gene3D" id="3.10.180.10">
    <property type="entry name" value="2,3-Dihydroxybiphenyl 1,2-Dioxygenase, domain 1"/>
    <property type="match status" value="1"/>
</dbReference>
<dbReference type="Proteomes" id="UP000067523">
    <property type="component" value="Chromosome"/>
</dbReference>
<reference evidence="3" key="1">
    <citation type="submission" date="2015-12" db="EMBL/GenBank/DDBJ databases">
        <authorList>
            <person name="Lauer A."/>
            <person name="Humrighouse B."/>
            <person name="Loparev V."/>
            <person name="Shewmaker P.L."/>
            <person name="Whitney A.M."/>
            <person name="McLaughlin R.W."/>
        </authorList>
    </citation>
    <scope>NUCLEOTIDE SEQUENCE [LARGE SCALE GENOMIC DNA]</scope>
    <source>
        <strain evidence="3">LMG 26678</strain>
    </source>
</reference>
<dbReference type="InterPro" id="IPR029068">
    <property type="entry name" value="Glyas_Bleomycin-R_OHBP_Dase"/>
</dbReference>
<proteinExistence type="predicted"/>
<organism evidence="2 3">
    <name type="scientific">Enterococcus rotai</name>
    <dbReference type="NCBI Taxonomy" id="118060"/>
    <lineage>
        <taxon>Bacteria</taxon>
        <taxon>Bacillati</taxon>
        <taxon>Bacillota</taxon>
        <taxon>Bacilli</taxon>
        <taxon>Lactobacillales</taxon>
        <taxon>Enterococcaceae</taxon>
        <taxon>Enterococcus</taxon>
    </lineage>
</organism>
<gene>
    <name evidence="2" type="ORF">ATZ35_09040</name>
</gene>
<dbReference type="InterPro" id="IPR037523">
    <property type="entry name" value="VOC_core"/>
</dbReference>
<dbReference type="EMBL" id="CP013655">
    <property type="protein sequence ID" value="ALS37297.1"/>
    <property type="molecule type" value="Genomic_DNA"/>
</dbReference>
<dbReference type="InterPro" id="IPR004360">
    <property type="entry name" value="Glyas_Fos-R_dOase_dom"/>
</dbReference>
<dbReference type="KEGG" id="erx:ATZ35_09040"/>
<dbReference type="SUPFAM" id="SSF54593">
    <property type="entry name" value="Glyoxalase/Bleomycin resistance protein/Dihydroxybiphenyl dioxygenase"/>
    <property type="match status" value="1"/>
</dbReference>
<dbReference type="Pfam" id="PF00903">
    <property type="entry name" value="Glyoxalase"/>
    <property type="match status" value="1"/>
</dbReference>
<evidence type="ECO:0000259" key="1">
    <source>
        <dbReference type="PROSITE" id="PS51819"/>
    </source>
</evidence>
<feature type="domain" description="VOC" evidence="1">
    <location>
        <begin position="2"/>
        <end position="123"/>
    </location>
</feature>
<evidence type="ECO:0000313" key="2">
    <source>
        <dbReference type="EMBL" id="ALS37297.1"/>
    </source>
</evidence>
<dbReference type="STRING" id="118060.ATZ35_09040"/>
<dbReference type="PANTHER" id="PTHR36503">
    <property type="entry name" value="BLR2520 PROTEIN"/>
    <property type="match status" value="1"/>
</dbReference>
<accession>A0A0U2XEJ7</accession>
<protein>
    <submittedName>
        <fullName evidence="2">Glyoxylase</fullName>
    </submittedName>
</protein>
<keyword evidence="3" id="KW-1185">Reference proteome</keyword>
<dbReference type="PROSITE" id="PS51819">
    <property type="entry name" value="VOC"/>
    <property type="match status" value="1"/>
</dbReference>
<evidence type="ECO:0000313" key="3">
    <source>
        <dbReference type="Proteomes" id="UP000067523"/>
    </source>
</evidence>
<name>A0A0U2XEJ7_9ENTE</name>
<sequence>MKLDMVGIIVESMEEAILFYERFGFEALGEKEADYVELNNEGMRISLNTKKMIEGIYGYLPKSAGDKIELAFICDSPAEIDQLCEKMKGFGYELFREPWQAFWGQYYAIIKDPDGNLLSLFCNGEKGAANAG</sequence>